<dbReference type="Proteomes" id="UP000321570">
    <property type="component" value="Unassembled WGS sequence"/>
</dbReference>
<reference evidence="1 2" key="1">
    <citation type="submission" date="2019-07" db="EMBL/GenBank/DDBJ databases">
        <authorList>
            <person name="Jastrzebski P J."/>
            <person name="Paukszto L."/>
            <person name="Jastrzebski P J."/>
        </authorList>
    </citation>
    <scope>NUCLEOTIDE SEQUENCE [LARGE SCALE GENOMIC DNA]</scope>
    <source>
        <strain evidence="1 2">WMS-il1</strain>
    </source>
</reference>
<organism evidence="1 2">
    <name type="scientific">Hymenolepis diminuta</name>
    <name type="common">Rat tapeworm</name>
    <dbReference type="NCBI Taxonomy" id="6216"/>
    <lineage>
        <taxon>Eukaryota</taxon>
        <taxon>Metazoa</taxon>
        <taxon>Spiralia</taxon>
        <taxon>Lophotrochozoa</taxon>
        <taxon>Platyhelminthes</taxon>
        <taxon>Cestoda</taxon>
        <taxon>Eucestoda</taxon>
        <taxon>Cyclophyllidea</taxon>
        <taxon>Hymenolepididae</taxon>
        <taxon>Hymenolepis</taxon>
    </lineage>
</organism>
<dbReference type="EMBL" id="CABIJS010000421">
    <property type="protein sequence ID" value="VUZ51127.1"/>
    <property type="molecule type" value="Genomic_DNA"/>
</dbReference>
<protein>
    <submittedName>
        <fullName evidence="1">Uncharacterized protein</fullName>
    </submittedName>
</protein>
<keyword evidence="2" id="KW-1185">Reference proteome</keyword>
<accession>A0A564YV20</accession>
<evidence type="ECO:0000313" key="2">
    <source>
        <dbReference type="Proteomes" id="UP000321570"/>
    </source>
</evidence>
<evidence type="ECO:0000313" key="1">
    <source>
        <dbReference type="EMBL" id="VUZ51127.1"/>
    </source>
</evidence>
<proteinExistence type="predicted"/>
<name>A0A564YV20_HYMDI</name>
<gene>
    <name evidence="1" type="ORF">WMSIL1_LOCUS9865</name>
</gene>
<sequence>MVVAEAQLTRRCFGSSPVHTIPSFSFNRPVQLKHTYNYVITCILIHTHTHTDCRLSDTSSLTPF</sequence>
<dbReference type="AlphaFoldDB" id="A0A564YV20"/>